<protein>
    <submittedName>
        <fullName evidence="2">Uncharacterized protein</fullName>
    </submittedName>
</protein>
<sequence length="168" mass="18781">MGQCFSNPGGDPQRRSEYGPTEKLAAAAQQHGRKQTSSYKEPEIPKPQYYLVLECTSCPPGRCLYTGDVNYNGEMLAYRESEPPQQCPQQWRLRIDFCGLPNMRQTATARDILGRFMRDRSMSMGPASVAVRQQHAGKGGKRSMKEPFAVDDLLMELDLAGVAYLSNV</sequence>
<dbReference type="RefSeq" id="XP_070921487.1">
    <property type="nucleotide sequence ID" value="XM_071065386.1"/>
</dbReference>
<evidence type="ECO:0000313" key="2">
    <source>
        <dbReference type="EMBL" id="GAB1319757.1"/>
    </source>
</evidence>
<proteinExistence type="predicted"/>
<feature type="region of interest" description="Disordered" evidence="1">
    <location>
        <begin position="1"/>
        <end position="41"/>
    </location>
</feature>
<dbReference type="Proteomes" id="UP001628179">
    <property type="component" value="Unassembled WGS sequence"/>
</dbReference>
<evidence type="ECO:0000313" key="3">
    <source>
        <dbReference type="Proteomes" id="UP001628179"/>
    </source>
</evidence>
<organism evidence="2 3">
    <name type="scientific">Madurella fahalii</name>
    <dbReference type="NCBI Taxonomy" id="1157608"/>
    <lineage>
        <taxon>Eukaryota</taxon>
        <taxon>Fungi</taxon>
        <taxon>Dikarya</taxon>
        <taxon>Ascomycota</taxon>
        <taxon>Pezizomycotina</taxon>
        <taxon>Sordariomycetes</taxon>
        <taxon>Sordariomycetidae</taxon>
        <taxon>Sordariales</taxon>
        <taxon>Sordariales incertae sedis</taxon>
        <taxon>Madurella</taxon>
    </lineage>
</organism>
<dbReference type="EMBL" id="BAAFSV010000005">
    <property type="protein sequence ID" value="GAB1319757.1"/>
    <property type="molecule type" value="Genomic_DNA"/>
</dbReference>
<name>A0ABQ0GPV1_9PEZI</name>
<comment type="caution">
    <text evidence="2">The sequence shown here is derived from an EMBL/GenBank/DDBJ whole genome shotgun (WGS) entry which is preliminary data.</text>
</comment>
<dbReference type="GeneID" id="98180709"/>
<gene>
    <name evidence="2" type="ORF">MFIFM68171_09967</name>
</gene>
<evidence type="ECO:0000256" key="1">
    <source>
        <dbReference type="SAM" id="MobiDB-lite"/>
    </source>
</evidence>
<reference evidence="2 3" key="1">
    <citation type="submission" date="2024-09" db="EMBL/GenBank/DDBJ databases">
        <title>Itraconazole resistance in Madurella fahalii resulting from another homologue of gene encoding cytochrome P450 14-alpha sterol demethylase (CYP51).</title>
        <authorList>
            <person name="Yoshioka I."/>
            <person name="Fahal A.H."/>
            <person name="Kaneko S."/>
            <person name="Yaguchi T."/>
        </authorList>
    </citation>
    <scope>NUCLEOTIDE SEQUENCE [LARGE SCALE GENOMIC DNA]</scope>
    <source>
        <strain evidence="2 3">IFM 68171</strain>
    </source>
</reference>
<keyword evidence="3" id="KW-1185">Reference proteome</keyword>
<accession>A0ABQ0GPV1</accession>